<keyword evidence="3" id="KW-0418">Kinase</keyword>
<protein>
    <submittedName>
        <fullName evidence="6">Uncharacterized protein</fullName>
    </submittedName>
</protein>
<reference evidence="6 7" key="1">
    <citation type="submission" date="2024-05" db="EMBL/GenBank/DDBJ databases">
        <title>Genome sequencing and assembly of Indian major carp, Cirrhinus mrigala (Hamilton, 1822).</title>
        <authorList>
            <person name="Mohindra V."/>
            <person name="Chowdhury L.M."/>
            <person name="Lal K."/>
            <person name="Jena J.K."/>
        </authorList>
    </citation>
    <scope>NUCLEOTIDE SEQUENCE [LARGE SCALE GENOMIC DNA]</scope>
    <source>
        <strain evidence="6">CM1030</strain>
        <tissue evidence="6">Blood</tissue>
    </source>
</reference>
<dbReference type="GO" id="GO:0016301">
    <property type="term" value="F:kinase activity"/>
    <property type="evidence" value="ECO:0007669"/>
    <property type="project" value="UniProtKB-KW"/>
</dbReference>
<evidence type="ECO:0000256" key="1">
    <source>
        <dbReference type="ARBA" id="ARBA00022679"/>
    </source>
</evidence>
<name>A0ABD0P814_CIRMR</name>
<dbReference type="AlphaFoldDB" id="A0ABD0P814"/>
<evidence type="ECO:0000256" key="4">
    <source>
        <dbReference type="ARBA" id="ARBA00022842"/>
    </source>
</evidence>
<dbReference type="SUPFAM" id="SSF53613">
    <property type="entry name" value="Ribokinase-like"/>
    <property type="match status" value="1"/>
</dbReference>
<dbReference type="EMBL" id="JAMKFB020000017">
    <property type="protein sequence ID" value="KAL0169795.1"/>
    <property type="molecule type" value="Genomic_DNA"/>
</dbReference>
<dbReference type="InterPro" id="IPR029056">
    <property type="entry name" value="Ribokinase-like"/>
</dbReference>
<feature type="non-terminal residue" evidence="6">
    <location>
        <position position="1"/>
    </location>
</feature>
<evidence type="ECO:0000256" key="2">
    <source>
        <dbReference type="ARBA" id="ARBA00022723"/>
    </source>
</evidence>
<evidence type="ECO:0000256" key="3">
    <source>
        <dbReference type="ARBA" id="ARBA00022777"/>
    </source>
</evidence>
<dbReference type="Proteomes" id="UP001529510">
    <property type="component" value="Unassembled WGS sequence"/>
</dbReference>
<evidence type="ECO:0000256" key="5">
    <source>
        <dbReference type="ARBA" id="ARBA00023152"/>
    </source>
</evidence>
<sequence length="53" mass="5772">FGGCVDIIVDGVSLLNKMSLKPTDQPLHHDYIENAEQLAQSFAYFFSPGAASE</sequence>
<keyword evidence="4" id="KW-0460">Magnesium</keyword>
<organism evidence="6 7">
    <name type="scientific">Cirrhinus mrigala</name>
    <name type="common">Mrigala</name>
    <dbReference type="NCBI Taxonomy" id="683832"/>
    <lineage>
        <taxon>Eukaryota</taxon>
        <taxon>Metazoa</taxon>
        <taxon>Chordata</taxon>
        <taxon>Craniata</taxon>
        <taxon>Vertebrata</taxon>
        <taxon>Euteleostomi</taxon>
        <taxon>Actinopterygii</taxon>
        <taxon>Neopterygii</taxon>
        <taxon>Teleostei</taxon>
        <taxon>Ostariophysi</taxon>
        <taxon>Cypriniformes</taxon>
        <taxon>Cyprinidae</taxon>
        <taxon>Labeoninae</taxon>
        <taxon>Labeonini</taxon>
        <taxon>Cirrhinus</taxon>
    </lineage>
</organism>
<comment type="caution">
    <text evidence="6">The sequence shown here is derived from an EMBL/GenBank/DDBJ whole genome shotgun (WGS) entry which is preliminary data.</text>
</comment>
<keyword evidence="1" id="KW-0808">Transferase</keyword>
<dbReference type="PROSITE" id="PS51255">
    <property type="entry name" value="ADPK"/>
    <property type="match status" value="1"/>
</dbReference>
<evidence type="ECO:0000313" key="6">
    <source>
        <dbReference type="EMBL" id="KAL0169795.1"/>
    </source>
</evidence>
<accession>A0ABD0P814</accession>
<dbReference type="GO" id="GO:0006096">
    <property type="term" value="P:glycolytic process"/>
    <property type="evidence" value="ECO:0007669"/>
    <property type="project" value="UniProtKB-KW"/>
</dbReference>
<gene>
    <name evidence="6" type="ORF">M9458_034391</name>
</gene>
<evidence type="ECO:0000313" key="7">
    <source>
        <dbReference type="Proteomes" id="UP001529510"/>
    </source>
</evidence>
<keyword evidence="7" id="KW-1185">Reference proteome</keyword>
<dbReference type="GO" id="GO:0046872">
    <property type="term" value="F:metal ion binding"/>
    <property type="evidence" value="ECO:0007669"/>
    <property type="project" value="UniProtKB-KW"/>
</dbReference>
<dbReference type="InterPro" id="IPR007666">
    <property type="entry name" value="ADP_PFK/GK"/>
</dbReference>
<keyword evidence="2" id="KW-0479">Metal-binding</keyword>
<keyword evidence="5" id="KW-0324">Glycolysis</keyword>
<proteinExistence type="predicted"/>
<dbReference type="Pfam" id="PF04587">
    <property type="entry name" value="ADP_PFK_GK"/>
    <property type="match status" value="1"/>
</dbReference>